<evidence type="ECO:0000313" key="1">
    <source>
        <dbReference type="EMBL" id="MBW81782.1"/>
    </source>
</evidence>
<proteinExistence type="predicted"/>
<reference evidence="1" key="1">
    <citation type="submission" date="2018-02" db="EMBL/GenBank/DDBJ databases">
        <title>Rhizophora mucronata_Transcriptome.</title>
        <authorList>
            <person name="Meera S.P."/>
            <person name="Sreeshan A."/>
            <person name="Augustine A."/>
        </authorList>
    </citation>
    <scope>NUCLEOTIDE SEQUENCE</scope>
    <source>
        <tissue evidence="1">Leaf</tissue>
    </source>
</reference>
<name>A0A2P2IKM8_RHIMU</name>
<accession>A0A2P2IKM8</accession>
<organism evidence="1">
    <name type="scientific">Rhizophora mucronata</name>
    <name type="common">Asiatic mangrove</name>
    <dbReference type="NCBI Taxonomy" id="61149"/>
    <lineage>
        <taxon>Eukaryota</taxon>
        <taxon>Viridiplantae</taxon>
        <taxon>Streptophyta</taxon>
        <taxon>Embryophyta</taxon>
        <taxon>Tracheophyta</taxon>
        <taxon>Spermatophyta</taxon>
        <taxon>Magnoliopsida</taxon>
        <taxon>eudicotyledons</taxon>
        <taxon>Gunneridae</taxon>
        <taxon>Pentapetalae</taxon>
        <taxon>rosids</taxon>
        <taxon>fabids</taxon>
        <taxon>Malpighiales</taxon>
        <taxon>Rhizophoraceae</taxon>
        <taxon>Rhizophora</taxon>
    </lineage>
</organism>
<dbReference type="EMBL" id="GGEC01001299">
    <property type="protein sequence ID" value="MBW81782.1"/>
    <property type="molecule type" value="Transcribed_RNA"/>
</dbReference>
<dbReference type="AlphaFoldDB" id="A0A2P2IKM8"/>
<sequence>MKTFIYQSTLATSRKNPYYCYHVWFIPKLKHLMVHGNCFLSLPMQSISGDYRTPRDCISAQGTIFKYMQCITQASTLGIHIDQGIT</sequence>
<protein>
    <submittedName>
        <fullName evidence="1">Uncharacterized protein</fullName>
    </submittedName>
</protein>